<dbReference type="AlphaFoldDB" id="A0A5C6U0Y1"/>
<name>A0A5C6U0Y1_9BURK</name>
<dbReference type="EMBL" id="VOPW01000001">
    <property type="protein sequence ID" value="TXC65591.1"/>
    <property type="molecule type" value="Genomic_DNA"/>
</dbReference>
<evidence type="ECO:0000313" key="2">
    <source>
        <dbReference type="EMBL" id="TXC65591.1"/>
    </source>
</evidence>
<gene>
    <name evidence="2" type="ORF">FSC37_04360</name>
</gene>
<dbReference type="InterPro" id="IPR025862">
    <property type="entry name" value="SelA_trans_N_dom"/>
</dbReference>
<organism evidence="2 3">
    <name type="scientific">Piscinibacter aquaticus</name>
    <dbReference type="NCBI Taxonomy" id="392597"/>
    <lineage>
        <taxon>Bacteria</taxon>
        <taxon>Pseudomonadati</taxon>
        <taxon>Pseudomonadota</taxon>
        <taxon>Betaproteobacteria</taxon>
        <taxon>Burkholderiales</taxon>
        <taxon>Sphaerotilaceae</taxon>
        <taxon>Piscinibacter</taxon>
    </lineage>
</organism>
<sequence length="78" mass="8763">MTATAHRPPALDKLLDSELMQALALQHGRVPLRDAARAELERWRSQSPQPPFDVSVFEAACSARPPRRRNRPCARCST</sequence>
<feature type="domain" description="L-seryl-tRNA selenium transferase N-terminal" evidence="1">
    <location>
        <begin position="9"/>
        <end position="44"/>
    </location>
</feature>
<reference evidence="2 3" key="1">
    <citation type="submission" date="2019-08" db="EMBL/GenBank/DDBJ databases">
        <authorList>
            <person name="Khan S.A."/>
            <person name="Jeon C.O."/>
            <person name="Jeong S.E."/>
        </authorList>
    </citation>
    <scope>NUCLEOTIDE SEQUENCE [LARGE SCALE GENOMIC DNA]</scope>
    <source>
        <strain evidence="3">IMCC1728</strain>
    </source>
</reference>
<accession>A0A5C6U0Y1</accession>
<evidence type="ECO:0000259" key="1">
    <source>
        <dbReference type="Pfam" id="PF12390"/>
    </source>
</evidence>
<keyword evidence="3" id="KW-1185">Reference proteome</keyword>
<dbReference type="Pfam" id="PF12390">
    <property type="entry name" value="Se-cys_synth_N"/>
    <property type="match status" value="1"/>
</dbReference>
<comment type="caution">
    <text evidence="2">The sequence shown here is derived from an EMBL/GenBank/DDBJ whole genome shotgun (WGS) entry which is preliminary data.</text>
</comment>
<proteinExistence type="predicted"/>
<protein>
    <recommendedName>
        <fullName evidence="1">L-seryl-tRNA selenium transferase N-terminal domain-containing protein</fullName>
    </recommendedName>
</protein>
<evidence type="ECO:0000313" key="3">
    <source>
        <dbReference type="Proteomes" id="UP000321832"/>
    </source>
</evidence>
<dbReference type="Proteomes" id="UP000321832">
    <property type="component" value="Unassembled WGS sequence"/>
</dbReference>